<dbReference type="GO" id="GO:0007399">
    <property type="term" value="P:nervous system development"/>
    <property type="evidence" value="ECO:0007669"/>
    <property type="project" value="UniProtKB-ARBA"/>
</dbReference>
<evidence type="ECO:0000256" key="6">
    <source>
        <dbReference type="ARBA" id="ARBA00031498"/>
    </source>
</evidence>
<keyword evidence="4" id="KW-0844">Vision</keyword>
<dbReference type="Gene3D" id="2.60.40.640">
    <property type="match status" value="1"/>
</dbReference>
<dbReference type="PRINTS" id="PR00309">
    <property type="entry name" value="ARRESTIN"/>
</dbReference>
<dbReference type="PANTHER" id="PTHR11792">
    <property type="entry name" value="ARRESTIN"/>
    <property type="match status" value="1"/>
</dbReference>
<protein>
    <recommendedName>
        <fullName evidence="2">Arrestin-C</fullName>
    </recommendedName>
    <alternativeName>
        <fullName evidence="6">Cone arrestin</fullName>
    </alternativeName>
</protein>
<evidence type="ECO:0000313" key="8">
    <source>
        <dbReference type="Ensembl" id="ENSSTUP00000045807.1"/>
    </source>
</evidence>
<dbReference type="FunFam" id="2.60.40.840:FF:000002">
    <property type="entry name" value="Arrestin 3"/>
    <property type="match status" value="1"/>
</dbReference>
<dbReference type="Pfam" id="PF00339">
    <property type="entry name" value="Arrestin_N"/>
    <property type="match status" value="1"/>
</dbReference>
<dbReference type="InterPro" id="IPR011021">
    <property type="entry name" value="Arrestin-like_N"/>
</dbReference>
<feature type="domain" description="Arrestin C-terminal-like" evidence="7">
    <location>
        <begin position="197"/>
        <end position="344"/>
    </location>
</feature>
<name>A0A673ZG89_SALTR</name>
<gene>
    <name evidence="8" type="primary">ARR3</name>
    <name evidence="8" type="synonym">arr3b</name>
</gene>
<reference evidence="8" key="1">
    <citation type="submission" date="2025-08" db="UniProtKB">
        <authorList>
            <consortium name="Ensembl"/>
        </authorList>
    </citation>
    <scope>IDENTIFICATION</scope>
</reference>
<proteinExistence type="inferred from homology"/>
<dbReference type="Ensembl" id="ENSSTUT00000047800.1">
    <property type="protein sequence ID" value="ENSSTUP00000045807.1"/>
    <property type="gene ID" value="ENSSTUG00000018219.1"/>
</dbReference>
<comment type="similarity">
    <text evidence="1">Belongs to the arrestin family.</text>
</comment>
<evidence type="ECO:0000313" key="9">
    <source>
        <dbReference type="Proteomes" id="UP000472277"/>
    </source>
</evidence>
<dbReference type="PROSITE" id="PS00295">
    <property type="entry name" value="ARRESTINS"/>
    <property type="match status" value="1"/>
</dbReference>
<sequence length="345" mass="38418">MAKVYKKTSGNESIALYLGKRDFVDHVESVDIVDGVIKVDPAELEGRKVWVYLACAFRYGSDDLDVIGLSFRKDIWVKRIQIYPVVGTRPANTPMQEALLKKCGDQGHPFTFTVISLSLALSISRFKPFIKDKCFLPLQSCGVDYEVKAYIAKEADDPDEKISKKDTCRLIIRKIQFAPGKVGAGPKADISKNFMMSDKPVHLEASIEKELYFHGDPIPVNVKINNETTKVVKKIKITVEQTTEVLLYQSDKYSKTVLTEEFAEEIKGESTLEKTFTVIPLLSNNKEKRGLAVDGRLKDEDTNLASTTIIRPGMDKGMQGIMVSYKIKVNLLVSSGGLLGGLTAR</sequence>
<evidence type="ECO:0000256" key="3">
    <source>
        <dbReference type="ARBA" id="ARBA00022606"/>
    </source>
</evidence>
<keyword evidence="3" id="KW-0716">Sensory transduction</keyword>
<dbReference type="PANTHER" id="PTHR11792:SF19">
    <property type="entry name" value="ARRESTIN-C"/>
    <property type="match status" value="1"/>
</dbReference>
<dbReference type="Pfam" id="PF02752">
    <property type="entry name" value="Arrestin_C"/>
    <property type="match status" value="1"/>
</dbReference>
<comment type="function">
    <text evidence="5">May play a role in an as yet undefined retina-specific signal transduction. Could bind to photoactivated-phosphorylated red/green opsins.</text>
</comment>
<evidence type="ECO:0000256" key="1">
    <source>
        <dbReference type="ARBA" id="ARBA00005298"/>
    </source>
</evidence>
<dbReference type="GO" id="GO:0002031">
    <property type="term" value="P:G protein-coupled receptor internalization"/>
    <property type="evidence" value="ECO:0007669"/>
    <property type="project" value="TreeGrafter"/>
</dbReference>
<dbReference type="InterPro" id="IPR011022">
    <property type="entry name" value="Arrestin_C-like"/>
</dbReference>
<dbReference type="Gene3D" id="2.60.40.840">
    <property type="match status" value="1"/>
</dbReference>
<dbReference type="SUPFAM" id="SSF81296">
    <property type="entry name" value="E set domains"/>
    <property type="match status" value="2"/>
</dbReference>
<dbReference type="AlphaFoldDB" id="A0A673ZG89"/>
<dbReference type="Proteomes" id="UP000472277">
    <property type="component" value="Chromosome 3"/>
</dbReference>
<dbReference type="GO" id="GO:0007165">
    <property type="term" value="P:signal transduction"/>
    <property type="evidence" value="ECO:0007669"/>
    <property type="project" value="InterPro"/>
</dbReference>
<accession>A0A673ZG89</accession>
<dbReference type="InterPro" id="IPR014756">
    <property type="entry name" value="Ig_E-set"/>
</dbReference>
<evidence type="ECO:0000256" key="5">
    <source>
        <dbReference type="ARBA" id="ARBA00024976"/>
    </source>
</evidence>
<reference evidence="8" key="2">
    <citation type="submission" date="2025-09" db="UniProtKB">
        <authorList>
            <consortium name="Ensembl"/>
        </authorList>
    </citation>
    <scope>IDENTIFICATION</scope>
</reference>
<evidence type="ECO:0000256" key="4">
    <source>
        <dbReference type="ARBA" id="ARBA00023305"/>
    </source>
</evidence>
<evidence type="ECO:0000256" key="2">
    <source>
        <dbReference type="ARBA" id="ARBA00017730"/>
    </source>
</evidence>
<dbReference type="GeneTree" id="ENSGT00950000182887"/>
<dbReference type="InterPro" id="IPR014753">
    <property type="entry name" value="Arrestin_N"/>
</dbReference>
<dbReference type="GO" id="GO:0007601">
    <property type="term" value="P:visual perception"/>
    <property type="evidence" value="ECO:0007669"/>
    <property type="project" value="UniProtKB-KW"/>
</dbReference>
<keyword evidence="9" id="KW-1185">Reference proteome</keyword>
<dbReference type="InterPro" id="IPR000698">
    <property type="entry name" value="Arrestin"/>
</dbReference>
<dbReference type="InterPro" id="IPR014752">
    <property type="entry name" value="Arrestin-like_C"/>
</dbReference>
<dbReference type="InterPro" id="IPR017864">
    <property type="entry name" value="Arrestin_CS"/>
</dbReference>
<evidence type="ECO:0000259" key="7">
    <source>
        <dbReference type="SMART" id="SM01017"/>
    </source>
</evidence>
<dbReference type="GO" id="GO:0001664">
    <property type="term" value="F:G protein-coupled receptor binding"/>
    <property type="evidence" value="ECO:0007669"/>
    <property type="project" value="TreeGrafter"/>
</dbReference>
<organism evidence="8 9">
    <name type="scientific">Salmo trutta</name>
    <name type="common">Brown trout</name>
    <dbReference type="NCBI Taxonomy" id="8032"/>
    <lineage>
        <taxon>Eukaryota</taxon>
        <taxon>Metazoa</taxon>
        <taxon>Chordata</taxon>
        <taxon>Craniata</taxon>
        <taxon>Vertebrata</taxon>
        <taxon>Euteleostomi</taxon>
        <taxon>Actinopterygii</taxon>
        <taxon>Neopterygii</taxon>
        <taxon>Teleostei</taxon>
        <taxon>Protacanthopterygii</taxon>
        <taxon>Salmoniformes</taxon>
        <taxon>Salmonidae</taxon>
        <taxon>Salmoninae</taxon>
        <taxon>Salmo</taxon>
    </lineage>
</organism>
<dbReference type="SMART" id="SM01017">
    <property type="entry name" value="Arrestin_C"/>
    <property type="match status" value="1"/>
</dbReference>